<name>A0A2A2H6Y2_METBR</name>
<keyword evidence="1" id="KW-0812">Transmembrane</keyword>
<evidence type="ECO:0000313" key="2">
    <source>
        <dbReference type="EMBL" id="PAV05064.1"/>
    </source>
</evidence>
<dbReference type="AlphaFoldDB" id="A0A2A2H6Y2"/>
<reference evidence="2 3" key="1">
    <citation type="journal article" date="2017" name="BMC Genomics">
        <title>Genomic analysis of methanogenic archaea reveals a shift towards energy conservation.</title>
        <authorList>
            <person name="Gilmore S.P."/>
            <person name="Henske J.K."/>
            <person name="Sexton J.A."/>
            <person name="Solomon K.V."/>
            <person name="Seppala S."/>
            <person name="Yoo J.I."/>
            <person name="Huyett L.M."/>
            <person name="Pressman A."/>
            <person name="Cogan J.Z."/>
            <person name="Kivenson V."/>
            <person name="Peng X."/>
            <person name="Tan Y."/>
            <person name="Valentine D.L."/>
            <person name="O'Malley M.A."/>
        </authorList>
    </citation>
    <scope>NUCLEOTIDE SEQUENCE [LARGE SCALE GENOMIC DNA]</scope>
    <source>
        <strain evidence="2 3">M.o.H.</strain>
    </source>
</reference>
<keyword evidence="3" id="KW-1185">Reference proteome</keyword>
<accession>A0A2A2H6Y2</accession>
<feature type="transmembrane region" description="Helical" evidence="1">
    <location>
        <begin position="71"/>
        <end position="88"/>
    </location>
</feature>
<feature type="transmembrane region" description="Helical" evidence="1">
    <location>
        <begin position="49"/>
        <end position="65"/>
    </location>
</feature>
<protein>
    <submittedName>
        <fullName evidence="2">Uncharacterized protein</fullName>
    </submittedName>
</protein>
<dbReference type="EMBL" id="LMVM01000012">
    <property type="protein sequence ID" value="PAV05064.1"/>
    <property type="molecule type" value="Genomic_DNA"/>
</dbReference>
<evidence type="ECO:0000256" key="1">
    <source>
        <dbReference type="SAM" id="Phobius"/>
    </source>
</evidence>
<evidence type="ECO:0000313" key="3">
    <source>
        <dbReference type="Proteomes" id="UP000217784"/>
    </source>
</evidence>
<dbReference type="RefSeq" id="WP_069585262.1">
    <property type="nucleotide sequence ID" value="NZ_LMVM01000012.1"/>
</dbReference>
<comment type="caution">
    <text evidence="2">The sequence shown here is derived from an EMBL/GenBank/DDBJ whole genome shotgun (WGS) entry which is preliminary data.</text>
</comment>
<organism evidence="2 3">
    <name type="scientific">Methanobacterium bryantii</name>
    <dbReference type="NCBI Taxonomy" id="2161"/>
    <lineage>
        <taxon>Archaea</taxon>
        <taxon>Methanobacteriati</taxon>
        <taxon>Methanobacteriota</taxon>
        <taxon>Methanomada group</taxon>
        <taxon>Methanobacteria</taxon>
        <taxon>Methanobacteriales</taxon>
        <taxon>Methanobacteriaceae</taxon>
        <taxon>Methanobacterium</taxon>
    </lineage>
</organism>
<dbReference type="OrthoDB" id="71324at2157"/>
<dbReference type="Proteomes" id="UP000217784">
    <property type="component" value="Unassembled WGS sequence"/>
</dbReference>
<gene>
    <name evidence="2" type="ORF">ASJ80_12250</name>
</gene>
<keyword evidence="1" id="KW-0472">Membrane</keyword>
<sequence>MVSTIICPRCKTKNSKKAKVCYNCKNTLKVHKKPSILGSNPESRIEPKIIIIGALIFIISNAIILNIAYDYSILVSGFATMVYLYYAFKDSQVPTASKNKTRILGFKIILHYLAIVALGIITLFALGYAN</sequence>
<proteinExistence type="predicted"/>
<feature type="transmembrane region" description="Helical" evidence="1">
    <location>
        <begin position="109"/>
        <end position="129"/>
    </location>
</feature>
<keyword evidence="1" id="KW-1133">Transmembrane helix</keyword>